<dbReference type="STRING" id="596151.DesfrDRAFT_4100"/>
<organism evidence="2 3">
    <name type="scientific">Solidesulfovibrio fructosivorans JJ]</name>
    <dbReference type="NCBI Taxonomy" id="596151"/>
    <lineage>
        <taxon>Bacteria</taxon>
        <taxon>Pseudomonadati</taxon>
        <taxon>Thermodesulfobacteriota</taxon>
        <taxon>Desulfovibrionia</taxon>
        <taxon>Desulfovibrionales</taxon>
        <taxon>Desulfovibrionaceae</taxon>
        <taxon>Solidesulfovibrio</taxon>
    </lineage>
</organism>
<dbReference type="SUPFAM" id="SSF55154">
    <property type="entry name" value="CYTH-like phosphatases"/>
    <property type="match status" value="1"/>
</dbReference>
<dbReference type="Pfam" id="PF01928">
    <property type="entry name" value="CYTH"/>
    <property type="match status" value="1"/>
</dbReference>
<dbReference type="SMART" id="SM01118">
    <property type="entry name" value="CYTH"/>
    <property type="match status" value="1"/>
</dbReference>
<dbReference type="Proteomes" id="UP000006250">
    <property type="component" value="Unassembled WGS sequence"/>
</dbReference>
<proteinExistence type="predicted"/>
<dbReference type="OrthoDB" id="3474751at2"/>
<dbReference type="InterPro" id="IPR008173">
    <property type="entry name" value="Adenylyl_cyclase_CyaB"/>
</dbReference>
<feature type="domain" description="CYTH" evidence="1">
    <location>
        <begin position="1"/>
        <end position="171"/>
    </location>
</feature>
<dbReference type="PROSITE" id="PS51707">
    <property type="entry name" value="CYTH"/>
    <property type="match status" value="1"/>
</dbReference>
<dbReference type="Gene3D" id="2.40.320.10">
    <property type="entry name" value="Hypothetical Protein Pfu-838710-001"/>
    <property type="match status" value="1"/>
</dbReference>
<dbReference type="eggNOG" id="COG1437">
    <property type="taxonomic scope" value="Bacteria"/>
</dbReference>
<accession>E1K2K0</accession>
<keyword evidence="3" id="KW-1185">Reference proteome</keyword>
<evidence type="ECO:0000259" key="1">
    <source>
        <dbReference type="PROSITE" id="PS51707"/>
    </source>
</evidence>
<gene>
    <name evidence="2" type="ORF">DesfrDRAFT_4100</name>
</gene>
<dbReference type="PANTHER" id="PTHR21028">
    <property type="entry name" value="SI:CH211-156B7.4"/>
    <property type="match status" value="1"/>
</dbReference>
<dbReference type="InterPro" id="IPR033469">
    <property type="entry name" value="CYTH-like_dom_sf"/>
</dbReference>
<dbReference type="AlphaFoldDB" id="E1K2K0"/>
<evidence type="ECO:0000313" key="2">
    <source>
        <dbReference type="EMBL" id="EFL49165.1"/>
    </source>
</evidence>
<dbReference type="RefSeq" id="WP_005997140.1">
    <property type="nucleotide sequence ID" value="NZ_AECZ01000061.1"/>
</dbReference>
<dbReference type="PANTHER" id="PTHR21028:SF2">
    <property type="entry name" value="CYTH DOMAIN-CONTAINING PROTEIN"/>
    <property type="match status" value="1"/>
</dbReference>
<comment type="caution">
    <text evidence="2">The sequence shown here is derived from an EMBL/GenBank/DDBJ whole genome shotgun (WGS) entry which is preliminary data.</text>
</comment>
<name>E1K2K0_SOLFR</name>
<dbReference type="InterPro" id="IPR023577">
    <property type="entry name" value="CYTH_domain"/>
</dbReference>
<protein>
    <submittedName>
        <fullName evidence="2">Adenylate cyclase</fullName>
    </submittedName>
</protein>
<reference evidence="2 3" key="1">
    <citation type="submission" date="2010-08" db="EMBL/GenBank/DDBJ databases">
        <title>The draft genome of Desulfovibrio fructosovorans JJ.</title>
        <authorList>
            <consortium name="US DOE Joint Genome Institute (JGI-PGF)"/>
            <person name="Lucas S."/>
            <person name="Copeland A."/>
            <person name="Lapidus A."/>
            <person name="Cheng J.-F."/>
            <person name="Bruce D."/>
            <person name="Goodwin L."/>
            <person name="Pitluck S."/>
            <person name="Land M.L."/>
            <person name="Hauser L."/>
            <person name="Chang Y.-J."/>
            <person name="Jeffries C."/>
            <person name="Wall J.D."/>
            <person name="Stahl D.A."/>
            <person name="Arkin A.P."/>
            <person name="Dehal P."/>
            <person name="Stolyar S.M."/>
            <person name="Hazen T.C."/>
            <person name="Woyke T.J."/>
        </authorList>
    </citation>
    <scope>NUCLEOTIDE SEQUENCE [LARGE SCALE GENOMIC DNA]</scope>
    <source>
        <strain evidence="2 3">JJ</strain>
    </source>
</reference>
<sequence length="183" mass="20233">MYEAEIKFIAPPGFRLPGTRLADAVYRDVYFDTPDGAFYASGRELRLREADGQTFCTCKNPPFDAASASKEELSTAVADTGAMEAVLTGLGFVRRMAYVKHCRRSRTMHNGLALELTLVTVDFAAGTFVEIEHQARDRALGLAALPVIRSYGAAIGLTREYPRAYTDLFLDARDRDVTEPRPC</sequence>
<dbReference type="EMBL" id="AECZ01000061">
    <property type="protein sequence ID" value="EFL49165.1"/>
    <property type="molecule type" value="Genomic_DNA"/>
</dbReference>
<evidence type="ECO:0000313" key="3">
    <source>
        <dbReference type="Proteomes" id="UP000006250"/>
    </source>
</evidence>